<dbReference type="InterPro" id="IPR015867">
    <property type="entry name" value="N-reg_PII/ATP_PRibTrfase_C"/>
</dbReference>
<gene>
    <name evidence="15" type="primary">hisG</name>
    <name evidence="18" type="ORF">EV645_0582</name>
</gene>
<keyword evidence="10 15" id="KW-0808">Transferase</keyword>
<dbReference type="Pfam" id="PF08029">
    <property type="entry name" value="HisG_C"/>
    <property type="match status" value="1"/>
</dbReference>
<evidence type="ECO:0000259" key="17">
    <source>
        <dbReference type="Pfam" id="PF08029"/>
    </source>
</evidence>
<dbReference type="AlphaFoldDB" id="A0A4Q7X5F5"/>
<dbReference type="FunFam" id="3.30.70.120:FF:000003">
    <property type="entry name" value="ATP phosphoribosyltransferase"/>
    <property type="match status" value="1"/>
</dbReference>
<dbReference type="PANTHER" id="PTHR21403">
    <property type="entry name" value="ATP PHOSPHORIBOSYLTRANSFERASE ATP-PRTASE"/>
    <property type="match status" value="1"/>
</dbReference>
<comment type="activity regulation">
    <text evidence="15">Feedback inhibited by histidine.</text>
</comment>
<dbReference type="InterPro" id="IPR001348">
    <property type="entry name" value="ATP_PRibTrfase_HisG"/>
</dbReference>
<dbReference type="PROSITE" id="PS01316">
    <property type="entry name" value="ATP_P_PHORIBOSYLTR"/>
    <property type="match status" value="1"/>
</dbReference>
<comment type="function">
    <text evidence="14 15">Catalyzes the condensation of ATP and 5-phosphoribose 1-diphosphate to form N'-(5'-phosphoribosyl)-ATP (PR-ATP). Has a crucial role in the pathway because the rate of histidine biosynthesis seems to be controlled primarily by regulation of HisG enzymatic activity.</text>
</comment>
<name>A0A4Q7X5F5_9ACTN</name>
<evidence type="ECO:0000256" key="11">
    <source>
        <dbReference type="ARBA" id="ARBA00022741"/>
    </source>
</evidence>
<protein>
    <recommendedName>
        <fullName evidence="6 15">ATP phosphoribosyltransferase</fullName>
        <shortName evidence="15">ATP-PRT</shortName>
        <shortName evidence="15">ATP-PRTase</shortName>
        <ecNumber evidence="5 15">2.4.2.17</ecNumber>
    </recommendedName>
</protein>
<keyword evidence="9 15" id="KW-0328">Glycosyltransferase</keyword>
<comment type="cofactor">
    <cofactor evidence="15">
        <name>Mg(2+)</name>
        <dbReference type="ChEBI" id="CHEBI:18420"/>
    </cofactor>
</comment>
<dbReference type="InterPro" id="IPR013115">
    <property type="entry name" value="HisG_C"/>
</dbReference>
<evidence type="ECO:0000256" key="10">
    <source>
        <dbReference type="ARBA" id="ARBA00022679"/>
    </source>
</evidence>
<proteinExistence type="inferred from homology"/>
<evidence type="ECO:0000256" key="1">
    <source>
        <dbReference type="ARBA" id="ARBA00000915"/>
    </source>
</evidence>
<dbReference type="NCBIfam" id="TIGR00070">
    <property type="entry name" value="hisG"/>
    <property type="match status" value="1"/>
</dbReference>
<evidence type="ECO:0000256" key="5">
    <source>
        <dbReference type="ARBA" id="ARBA00011946"/>
    </source>
</evidence>
<evidence type="ECO:0000256" key="15">
    <source>
        <dbReference type="HAMAP-Rule" id="MF_00079"/>
    </source>
</evidence>
<dbReference type="GO" id="GO:0000105">
    <property type="term" value="P:L-histidine biosynthetic process"/>
    <property type="evidence" value="ECO:0007669"/>
    <property type="project" value="UniProtKB-UniRule"/>
</dbReference>
<evidence type="ECO:0000256" key="8">
    <source>
        <dbReference type="ARBA" id="ARBA00022605"/>
    </source>
</evidence>
<dbReference type="Gene3D" id="3.40.190.10">
    <property type="entry name" value="Periplasmic binding protein-like II"/>
    <property type="match status" value="2"/>
</dbReference>
<keyword evidence="13 15" id="KW-0368">Histidine biosynthesis</keyword>
<dbReference type="Gene3D" id="3.30.70.120">
    <property type="match status" value="1"/>
</dbReference>
<evidence type="ECO:0000256" key="4">
    <source>
        <dbReference type="ARBA" id="ARBA00007955"/>
    </source>
</evidence>
<evidence type="ECO:0000256" key="13">
    <source>
        <dbReference type="ARBA" id="ARBA00023102"/>
    </source>
</evidence>
<evidence type="ECO:0000259" key="16">
    <source>
        <dbReference type="Pfam" id="PF01634"/>
    </source>
</evidence>
<dbReference type="GO" id="GO:0003879">
    <property type="term" value="F:ATP phosphoribosyltransferase activity"/>
    <property type="evidence" value="ECO:0007669"/>
    <property type="project" value="UniProtKB-UniRule"/>
</dbReference>
<dbReference type="InterPro" id="IPR011322">
    <property type="entry name" value="N-reg_PII-like_a/b"/>
</dbReference>
<reference evidence="18 19" key="1">
    <citation type="journal article" date="2015" name="Stand. Genomic Sci.">
        <title>Genomic Encyclopedia of Bacterial and Archaeal Type Strains, Phase III: the genomes of soil and plant-associated and newly described type strains.</title>
        <authorList>
            <person name="Whitman W.B."/>
            <person name="Woyke T."/>
            <person name="Klenk H.P."/>
            <person name="Zhou Y."/>
            <person name="Lilburn T.G."/>
            <person name="Beck B.J."/>
            <person name="De Vos P."/>
            <person name="Vandamme P."/>
            <person name="Eisen J.A."/>
            <person name="Garrity G."/>
            <person name="Hugenholtz P."/>
            <person name="Kyrpides N.C."/>
        </authorList>
    </citation>
    <scope>NUCLEOTIDE SEQUENCE [LARGE SCALE GENOMIC DNA]</scope>
    <source>
        <strain evidence="18 19">VKM Ac-2540</strain>
    </source>
</reference>
<dbReference type="CDD" id="cd13591">
    <property type="entry name" value="PBP2_HisGL1"/>
    <property type="match status" value="1"/>
</dbReference>
<evidence type="ECO:0000313" key="19">
    <source>
        <dbReference type="Proteomes" id="UP000292027"/>
    </source>
</evidence>
<dbReference type="OrthoDB" id="9801867at2"/>
<dbReference type="UniPathway" id="UPA00031">
    <property type="reaction ID" value="UER00006"/>
</dbReference>
<comment type="pathway">
    <text evidence="3 15">Amino-acid biosynthesis; L-histidine biosynthesis; L-histidine from 5-phospho-alpha-D-ribose 1-diphosphate: step 1/9.</text>
</comment>
<evidence type="ECO:0000256" key="2">
    <source>
        <dbReference type="ARBA" id="ARBA00004496"/>
    </source>
</evidence>
<dbReference type="SUPFAM" id="SSF53850">
    <property type="entry name" value="Periplasmic binding protein-like II"/>
    <property type="match status" value="1"/>
</dbReference>
<keyword evidence="11 15" id="KW-0547">Nucleotide-binding</keyword>
<comment type="caution">
    <text evidence="18">The sequence shown here is derived from an EMBL/GenBank/DDBJ whole genome shotgun (WGS) entry which is preliminary data.</text>
</comment>
<dbReference type="Pfam" id="PF01634">
    <property type="entry name" value="HisG"/>
    <property type="match status" value="1"/>
</dbReference>
<dbReference type="SUPFAM" id="SSF54913">
    <property type="entry name" value="GlnB-like"/>
    <property type="match status" value="1"/>
</dbReference>
<accession>A0A4Q7X5F5</accession>
<organism evidence="18 19">
    <name type="scientific">Kribbella rubisoli</name>
    <dbReference type="NCBI Taxonomy" id="3075929"/>
    <lineage>
        <taxon>Bacteria</taxon>
        <taxon>Bacillati</taxon>
        <taxon>Actinomycetota</taxon>
        <taxon>Actinomycetes</taxon>
        <taxon>Propionibacteriales</taxon>
        <taxon>Kribbellaceae</taxon>
        <taxon>Kribbella</taxon>
    </lineage>
</organism>
<comment type="subcellular location">
    <subcellularLocation>
        <location evidence="2 15">Cytoplasm</location>
    </subcellularLocation>
</comment>
<dbReference type="NCBIfam" id="TIGR03455">
    <property type="entry name" value="HisG_C-term"/>
    <property type="match status" value="1"/>
</dbReference>
<evidence type="ECO:0000256" key="9">
    <source>
        <dbReference type="ARBA" id="ARBA00022676"/>
    </source>
</evidence>
<comment type="catalytic activity">
    <reaction evidence="1 15">
        <text>1-(5-phospho-beta-D-ribosyl)-ATP + diphosphate = 5-phospho-alpha-D-ribose 1-diphosphate + ATP</text>
        <dbReference type="Rhea" id="RHEA:18473"/>
        <dbReference type="ChEBI" id="CHEBI:30616"/>
        <dbReference type="ChEBI" id="CHEBI:33019"/>
        <dbReference type="ChEBI" id="CHEBI:58017"/>
        <dbReference type="ChEBI" id="CHEBI:73183"/>
        <dbReference type="EC" id="2.4.2.17"/>
    </reaction>
</comment>
<evidence type="ECO:0000256" key="6">
    <source>
        <dbReference type="ARBA" id="ARBA00020998"/>
    </source>
</evidence>
<dbReference type="HAMAP" id="MF_00079">
    <property type="entry name" value="HisG_Long"/>
    <property type="match status" value="1"/>
</dbReference>
<dbReference type="Proteomes" id="UP000292027">
    <property type="component" value="Unassembled WGS sequence"/>
</dbReference>
<keyword evidence="15" id="KW-0479">Metal-binding</keyword>
<dbReference type="GO" id="GO:0005524">
    <property type="term" value="F:ATP binding"/>
    <property type="evidence" value="ECO:0007669"/>
    <property type="project" value="UniProtKB-KW"/>
</dbReference>
<dbReference type="EMBL" id="SHKR01000011">
    <property type="protein sequence ID" value="RZU18390.1"/>
    <property type="molecule type" value="Genomic_DNA"/>
</dbReference>
<evidence type="ECO:0000313" key="18">
    <source>
        <dbReference type="EMBL" id="RZU18390.1"/>
    </source>
</evidence>
<feature type="domain" description="Histidine biosynthesis HisG C-terminal" evidence="17">
    <location>
        <begin position="207"/>
        <end position="278"/>
    </location>
</feature>
<evidence type="ECO:0000256" key="14">
    <source>
        <dbReference type="ARBA" id="ARBA00024861"/>
    </source>
</evidence>
<dbReference type="PANTHER" id="PTHR21403:SF8">
    <property type="entry name" value="ATP PHOSPHORIBOSYLTRANSFERASE"/>
    <property type="match status" value="1"/>
</dbReference>
<dbReference type="GO" id="GO:0000287">
    <property type="term" value="F:magnesium ion binding"/>
    <property type="evidence" value="ECO:0007669"/>
    <property type="project" value="UniProtKB-UniRule"/>
</dbReference>
<keyword evidence="8 15" id="KW-0028">Amino-acid biosynthesis</keyword>
<evidence type="ECO:0000256" key="12">
    <source>
        <dbReference type="ARBA" id="ARBA00022840"/>
    </source>
</evidence>
<comment type="similarity">
    <text evidence="4 15">Belongs to the ATP phosphoribosyltransferase family. Long subfamily.</text>
</comment>
<keyword evidence="12 15" id="KW-0067">ATP-binding</keyword>
<keyword evidence="7 15" id="KW-0963">Cytoplasm</keyword>
<evidence type="ECO:0000256" key="3">
    <source>
        <dbReference type="ARBA" id="ARBA00004667"/>
    </source>
</evidence>
<keyword evidence="19" id="KW-1185">Reference proteome</keyword>
<dbReference type="InterPro" id="IPR013820">
    <property type="entry name" value="ATP_PRibTrfase_cat"/>
</dbReference>
<sequence length="282" mass="30382">MLRVAVPNKGSLSEAATEMLVEAGYKQRRTTKDLTLTDSANEVEFYYLRPRDIAVYVGEGTLDVGISGRDLVLDSHADADVIMGLGFGSSTFRFAGRPGAADSVKDLAGKRIATSYAGVLQDHLAENGVDASVVRLDGAVESAVQLGVADVIADVVETGTTLRQAGLEVFGEPILKSEAVLIKRHGVEITPNGMHQLVRRLEGVLIARNYVMMDYDIRAEDVDAATAVAPGLESPTISPLHKQGWVAVRVMVQRAEAQRLMDQLWEVGARAILTTDIHACRI</sequence>
<keyword evidence="15" id="KW-0460">Magnesium</keyword>
<dbReference type="EC" id="2.4.2.17" evidence="5 15"/>
<feature type="domain" description="ATP phosphoribosyltransferase catalytic" evidence="16">
    <location>
        <begin position="49"/>
        <end position="203"/>
    </location>
</feature>
<evidence type="ECO:0000256" key="7">
    <source>
        <dbReference type="ARBA" id="ARBA00022490"/>
    </source>
</evidence>
<dbReference type="GO" id="GO:0005737">
    <property type="term" value="C:cytoplasm"/>
    <property type="evidence" value="ECO:0007669"/>
    <property type="project" value="UniProtKB-SubCell"/>
</dbReference>
<dbReference type="InterPro" id="IPR018198">
    <property type="entry name" value="ATP_PRibTrfase_CS"/>
</dbReference>
<dbReference type="RefSeq" id="WP_130439461.1">
    <property type="nucleotide sequence ID" value="NZ_SHKR01000011.1"/>
</dbReference>
<dbReference type="InterPro" id="IPR020621">
    <property type="entry name" value="ATP-PRT_HisG_long"/>
</dbReference>